<name>A0A9W9AWQ2_9AGAR</name>
<reference evidence="1" key="1">
    <citation type="submission" date="2022-08" db="EMBL/GenBank/DDBJ databases">
        <title>A Global Phylogenomic Analysis of the Shiitake Genus Lentinula.</title>
        <authorList>
            <consortium name="DOE Joint Genome Institute"/>
            <person name="Sierra-Patev S."/>
            <person name="Min B."/>
            <person name="Naranjo-Ortiz M."/>
            <person name="Looney B."/>
            <person name="Konkel Z."/>
            <person name="Slot J.C."/>
            <person name="Sakamoto Y."/>
            <person name="Steenwyk J.L."/>
            <person name="Rokas A."/>
            <person name="Carro J."/>
            <person name="Camarero S."/>
            <person name="Ferreira P."/>
            <person name="Molpeceres G."/>
            <person name="Ruiz-Duenas F.J."/>
            <person name="Serrano A."/>
            <person name="Henrissat B."/>
            <person name="Drula E."/>
            <person name="Hughes K.W."/>
            <person name="Mata J.L."/>
            <person name="Ishikawa N.K."/>
            <person name="Vargas-Isla R."/>
            <person name="Ushijima S."/>
            <person name="Smith C.A."/>
            <person name="Ahrendt S."/>
            <person name="Andreopoulos W."/>
            <person name="He G."/>
            <person name="Labutti K."/>
            <person name="Lipzen A."/>
            <person name="Ng V."/>
            <person name="Riley R."/>
            <person name="Sandor L."/>
            <person name="Barry K."/>
            <person name="Martinez A.T."/>
            <person name="Xiao Y."/>
            <person name="Gibbons J.G."/>
            <person name="Terashima K."/>
            <person name="Grigoriev I.V."/>
            <person name="Hibbett D.S."/>
        </authorList>
    </citation>
    <scope>NUCLEOTIDE SEQUENCE</scope>
    <source>
        <strain evidence="1">JLM2183</strain>
    </source>
</reference>
<dbReference type="AlphaFoldDB" id="A0A9W9AWQ2"/>
<dbReference type="EMBL" id="JAOTPV010000001">
    <property type="protein sequence ID" value="KAJ4490581.1"/>
    <property type="molecule type" value="Genomic_DNA"/>
</dbReference>
<dbReference type="Proteomes" id="UP001150266">
    <property type="component" value="Unassembled WGS sequence"/>
</dbReference>
<protein>
    <submittedName>
        <fullName evidence="1">Uncharacterized protein</fullName>
    </submittedName>
</protein>
<sequence length="173" mass="18884">MAFSIEPFSKTLELPLFSGQQPQEVAAVLVPLPKNTTATVFGQRIALWPQRFSTYLLDSNELVVNPQAIWDAPTESSSFSITGIVPSGFAPDTRVLSVGPFTSERYIAVVCSHKRVGQSDYTSSAPQHSFKSFDIKGQNAMSFTMVNAEDGGDSDFHDTVVGVAVTYTTKRRN</sequence>
<accession>A0A9W9AWQ2</accession>
<gene>
    <name evidence="1" type="ORF">J3R30DRAFT_3423083</name>
</gene>
<evidence type="ECO:0000313" key="2">
    <source>
        <dbReference type="Proteomes" id="UP001150266"/>
    </source>
</evidence>
<comment type="caution">
    <text evidence="1">The sequence shown here is derived from an EMBL/GenBank/DDBJ whole genome shotgun (WGS) entry which is preliminary data.</text>
</comment>
<organism evidence="1 2">
    <name type="scientific">Lentinula aciculospora</name>
    <dbReference type="NCBI Taxonomy" id="153920"/>
    <lineage>
        <taxon>Eukaryota</taxon>
        <taxon>Fungi</taxon>
        <taxon>Dikarya</taxon>
        <taxon>Basidiomycota</taxon>
        <taxon>Agaricomycotina</taxon>
        <taxon>Agaricomycetes</taxon>
        <taxon>Agaricomycetidae</taxon>
        <taxon>Agaricales</taxon>
        <taxon>Marasmiineae</taxon>
        <taxon>Omphalotaceae</taxon>
        <taxon>Lentinula</taxon>
    </lineage>
</organism>
<keyword evidence="2" id="KW-1185">Reference proteome</keyword>
<proteinExistence type="predicted"/>
<evidence type="ECO:0000313" key="1">
    <source>
        <dbReference type="EMBL" id="KAJ4490581.1"/>
    </source>
</evidence>
<dbReference type="OrthoDB" id="2909316at2759"/>